<evidence type="ECO:0000313" key="11">
    <source>
        <dbReference type="EMBL" id="QTA78563.1"/>
    </source>
</evidence>
<dbReference type="GO" id="GO:0015031">
    <property type="term" value="P:protein transport"/>
    <property type="evidence" value="ECO:0007669"/>
    <property type="project" value="UniProtKB-KW"/>
</dbReference>
<comment type="subcellular location">
    <subcellularLocation>
        <location evidence="1">Cell inner membrane</location>
    </subcellularLocation>
</comment>
<feature type="transmembrane region" description="Helical" evidence="9">
    <location>
        <begin position="7"/>
        <end position="28"/>
    </location>
</feature>
<dbReference type="RefSeq" id="WP_207690399.1">
    <property type="nucleotide sequence ID" value="NZ_CP061799.1"/>
</dbReference>
<dbReference type="KEGG" id="dli:dnl_07870"/>
<evidence type="ECO:0000256" key="9">
    <source>
        <dbReference type="SAM" id="Phobius"/>
    </source>
</evidence>
<accession>A0A975B4D4</accession>
<dbReference type="Gene3D" id="2.30.30.830">
    <property type="match status" value="1"/>
</dbReference>
<dbReference type="SMART" id="SM00228">
    <property type="entry name" value="PDZ"/>
    <property type="match status" value="1"/>
</dbReference>
<protein>
    <submittedName>
        <fullName evidence="11">General secretion pathway protein C</fullName>
    </submittedName>
</protein>
<evidence type="ECO:0000256" key="8">
    <source>
        <dbReference type="ARBA" id="ARBA00023136"/>
    </source>
</evidence>
<dbReference type="InterPro" id="IPR036034">
    <property type="entry name" value="PDZ_sf"/>
</dbReference>
<keyword evidence="5 9" id="KW-0812">Transmembrane</keyword>
<gene>
    <name evidence="11" type="ORF">dnl_07870</name>
</gene>
<keyword evidence="7 9" id="KW-1133">Transmembrane helix</keyword>
<reference evidence="11" key="1">
    <citation type="journal article" date="2021" name="Microb. Physiol.">
        <title>Proteogenomic Insights into the Physiology of Marine, Sulfate-Reducing, Filamentous Desulfonema limicola and Desulfonema magnum.</title>
        <authorList>
            <person name="Schnaars V."/>
            <person name="Wohlbrand L."/>
            <person name="Scheve S."/>
            <person name="Hinrichs C."/>
            <person name="Reinhardt R."/>
            <person name="Rabus R."/>
        </authorList>
    </citation>
    <scope>NUCLEOTIDE SEQUENCE</scope>
    <source>
        <strain evidence="11">5ac10</strain>
    </source>
</reference>
<evidence type="ECO:0000256" key="1">
    <source>
        <dbReference type="ARBA" id="ARBA00004533"/>
    </source>
</evidence>
<evidence type="ECO:0000256" key="3">
    <source>
        <dbReference type="ARBA" id="ARBA00022475"/>
    </source>
</evidence>
<evidence type="ECO:0000313" key="12">
    <source>
        <dbReference type="Proteomes" id="UP000663720"/>
    </source>
</evidence>
<dbReference type="GO" id="GO:0005886">
    <property type="term" value="C:plasma membrane"/>
    <property type="evidence" value="ECO:0007669"/>
    <property type="project" value="UniProtKB-SubCell"/>
</dbReference>
<keyword evidence="2" id="KW-0813">Transport</keyword>
<dbReference type="Pfam" id="PF11356">
    <property type="entry name" value="T2SSC"/>
    <property type="match status" value="1"/>
</dbReference>
<feature type="domain" description="PDZ" evidence="10">
    <location>
        <begin position="207"/>
        <end position="282"/>
    </location>
</feature>
<name>A0A975B4D4_9BACT</name>
<dbReference type="Proteomes" id="UP000663720">
    <property type="component" value="Chromosome"/>
</dbReference>
<dbReference type="InterPro" id="IPR001478">
    <property type="entry name" value="PDZ"/>
</dbReference>
<dbReference type="NCBIfam" id="NF041515">
    <property type="entry name" value="GspC_delta"/>
    <property type="match status" value="1"/>
</dbReference>
<keyword evidence="8 9" id="KW-0472">Membrane</keyword>
<proteinExistence type="predicted"/>
<dbReference type="Pfam" id="PF13180">
    <property type="entry name" value="PDZ_2"/>
    <property type="match status" value="1"/>
</dbReference>
<evidence type="ECO:0000256" key="2">
    <source>
        <dbReference type="ARBA" id="ARBA00022448"/>
    </source>
</evidence>
<keyword evidence="4" id="KW-0997">Cell inner membrane</keyword>
<keyword evidence="12" id="KW-1185">Reference proteome</keyword>
<keyword evidence="6" id="KW-0653">Protein transport</keyword>
<dbReference type="EMBL" id="CP061799">
    <property type="protein sequence ID" value="QTA78563.1"/>
    <property type="molecule type" value="Genomic_DNA"/>
</dbReference>
<evidence type="ECO:0000256" key="4">
    <source>
        <dbReference type="ARBA" id="ARBA00022519"/>
    </source>
</evidence>
<sequence>MFITKQYMTLLNILFITAAAYLGVNALYKTLTAQMDFHESDRISVYQAVDKNNEISRPLTYYNNITARNLFNTGDSAKAKTAEPVQPDVTLEKTKLNLKLWGTVTGDQNKAYAVIEDAKKRMQDLYRKGENIQEGVSVKQILREQVILTVNGKDEILAMEKSDTRIASAASPGIPSPRTPFAASTNSTNIALDRSVIENAINNVNNLMRDAKIRPHFKDGKPDGLTLSRIKRGSIFTKLGLRSGDIITGVDGKKIESVDDALKFYNSLKSSDNVLLEIKRRGQSQSIEYNIQ</sequence>
<dbReference type="AlphaFoldDB" id="A0A975B4D4"/>
<evidence type="ECO:0000256" key="5">
    <source>
        <dbReference type="ARBA" id="ARBA00022692"/>
    </source>
</evidence>
<dbReference type="SUPFAM" id="SSF50156">
    <property type="entry name" value="PDZ domain-like"/>
    <property type="match status" value="1"/>
</dbReference>
<organism evidence="11 12">
    <name type="scientific">Desulfonema limicola</name>
    <dbReference type="NCBI Taxonomy" id="45656"/>
    <lineage>
        <taxon>Bacteria</taxon>
        <taxon>Pseudomonadati</taxon>
        <taxon>Thermodesulfobacteriota</taxon>
        <taxon>Desulfobacteria</taxon>
        <taxon>Desulfobacterales</taxon>
        <taxon>Desulfococcaceae</taxon>
        <taxon>Desulfonema</taxon>
    </lineage>
</organism>
<keyword evidence="3" id="KW-1003">Cell membrane</keyword>
<evidence type="ECO:0000256" key="6">
    <source>
        <dbReference type="ARBA" id="ARBA00022927"/>
    </source>
</evidence>
<dbReference type="InterPro" id="IPR024961">
    <property type="entry name" value="T2SS_GspC_N"/>
</dbReference>
<evidence type="ECO:0000259" key="10">
    <source>
        <dbReference type="SMART" id="SM00228"/>
    </source>
</evidence>
<dbReference type="Gene3D" id="2.30.42.10">
    <property type="match status" value="1"/>
</dbReference>
<evidence type="ECO:0000256" key="7">
    <source>
        <dbReference type="ARBA" id="ARBA00022989"/>
    </source>
</evidence>